<dbReference type="KEGG" id="meg:DKB62_01185"/>
<dbReference type="InterPro" id="IPR029063">
    <property type="entry name" value="SAM-dependent_MTases_sf"/>
</dbReference>
<comment type="catalytic activity">
    <reaction evidence="5">
        <text>a 2'-deoxyadenosine in DNA + S-adenosyl-L-methionine = an N(6)-methyl-2'-deoxyadenosine in DNA + S-adenosyl-L-homocysteine + H(+)</text>
        <dbReference type="Rhea" id="RHEA:15197"/>
        <dbReference type="Rhea" id="RHEA-COMP:12418"/>
        <dbReference type="Rhea" id="RHEA-COMP:12419"/>
        <dbReference type="ChEBI" id="CHEBI:15378"/>
        <dbReference type="ChEBI" id="CHEBI:57856"/>
        <dbReference type="ChEBI" id="CHEBI:59789"/>
        <dbReference type="ChEBI" id="CHEBI:90615"/>
        <dbReference type="ChEBI" id="CHEBI:90616"/>
        <dbReference type="EC" id="2.1.1.72"/>
    </reaction>
</comment>
<accession>A0A346B2H7</accession>
<feature type="domain" description="Type II methyltransferase M.TaqI-like" evidence="6">
    <location>
        <begin position="118"/>
        <end position="229"/>
    </location>
</feature>
<dbReference type="InterPro" id="IPR002052">
    <property type="entry name" value="DNA_methylase_N6_adenine_CS"/>
</dbReference>
<dbReference type="GO" id="GO:0006304">
    <property type="term" value="P:DNA modification"/>
    <property type="evidence" value="ECO:0007669"/>
    <property type="project" value="InterPro"/>
</dbReference>
<dbReference type="Pfam" id="PF07669">
    <property type="entry name" value="Eco57I"/>
    <property type="match status" value="1"/>
</dbReference>
<dbReference type="InterPro" id="IPR050953">
    <property type="entry name" value="N4_N6_ade-DNA_methylase"/>
</dbReference>
<dbReference type="Gene3D" id="3.40.50.150">
    <property type="entry name" value="Vaccinia Virus protein VP39"/>
    <property type="match status" value="1"/>
</dbReference>
<dbReference type="PANTHER" id="PTHR33841:SF1">
    <property type="entry name" value="DNA METHYLTRANSFERASE A"/>
    <property type="match status" value="1"/>
</dbReference>
<evidence type="ECO:0000256" key="2">
    <source>
        <dbReference type="ARBA" id="ARBA00022603"/>
    </source>
</evidence>
<dbReference type="CDD" id="cd02440">
    <property type="entry name" value="AdoMet_MTases"/>
    <property type="match status" value="1"/>
</dbReference>
<proteinExistence type="predicted"/>
<name>A0A346B2H7_9FIRM</name>
<evidence type="ECO:0000313" key="8">
    <source>
        <dbReference type="Proteomes" id="UP000254337"/>
    </source>
</evidence>
<dbReference type="PRINTS" id="PR00507">
    <property type="entry name" value="N12N6MTFRASE"/>
</dbReference>
<dbReference type="REBASE" id="263826">
    <property type="entry name" value="M.MspAJH120ORF1185P"/>
</dbReference>
<reference evidence="7 8" key="1">
    <citation type="submission" date="2018-05" db="EMBL/GenBank/DDBJ databases">
        <title>Complete genome sequence of Megasphaera sp. AJH120T, isolated from the ceca of a chicken.</title>
        <authorList>
            <person name="Maki J."/>
            <person name="Looft T."/>
        </authorList>
    </citation>
    <scope>NUCLEOTIDE SEQUENCE [LARGE SCALE GENOMIC DNA]</scope>
    <source>
        <strain evidence="7 8">AJH120</strain>
    </source>
</reference>
<dbReference type="EMBL" id="CP029462">
    <property type="protein sequence ID" value="AXL22320.1"/>
    <property type="molecule type" value="Genomic_DNA"/>
</dbReference>
<dbReference type="GO" id="GO:0003676">
    <property type="term" value="F:nucleic acid binding"/>
    <property type="evidence" value="ECO:0007669"/>
    <property type="project" value="InterPro"/>
</dbReference>
<dbReference type="Proteomes" id="UP000254337">
    <property type="component" value="Chromosome"/>
</dbReference>
<dbReference type="InterPro" id="IPR011639">
    <property type="entry name" value="MethylTrfase_TaqI-like_dom"/>
</dbReference>
<keyword evidence="8" id="KW-1185">Reference proteome</keyword>
<dbReference type="AlphaFoldDB" id="A0A346B2H7"/>
<evidence type="ECO:0000256" key="4">
    <source>
        <dbReference type="ARBA" id="ARBA00022691"/>
    </source>
</evidence>
<sequence>MLDYVVDQTAEYINRMPKEERKKYGQFFTSKESAIFMASLFRIPENMPEVYILDPGAGSGILSVALLERLNEIQSVTDIHLVCYENDVTVAELLQHNLAWVSSRYQKHFTYEIVNDNYIVSQREAYNATLSDGVAGRKFDFIIGNPPYKKISKDAPEAVAMPDVCYGAPNLYFLFASMSLFNLKHDGEMVYIIPRSWTSGAYFRKFRQKFLKEASLEHIHLFISRDKVFEKENVLQETIIIKAKKNSLPSHEIVITTSKSNHDFNDKTLFKAPYTTVVHGKEDYVYLVTNSKDVDTLNALHKWNQTLPDIGLKMKTGLTVDFRNRDALRNEAEEHAVPLFYSQHIKNGEVIFPAGKEHEYIVTEQRGLLQENKNYLFVKRFTAKEERRRLQCGIYLSKKYPQYAQISTQNKLNFIDGVKALSECLVCGLYVLFNSTLYDCYYRILNGSTQVNSTEINSMPVPTIDIIESMGKKLMTVQDLSEASCNHILRSYI</sequence>
<organism evidence="7 8">
    <name type="scientific">Megasphaera stantonii</name>
    <dbReference type="NCBI Taxonomy" id="2144175"/>
    <lineage>
        <taxon>Bacteria</taxon>
        <taxon>Bacillati</taxon>
        <taxon>Bacillota</taxon>
        <taxon>Negativicutes</taxon>
        <taxon>Veillonellales</taxon>
        <taxon>Veillonellaceae</taxon>
        <taxon>Megasphaera</taxon>
    </lineage>
</organism>
<dbReference type="SUPFAM" id="SSF53335">
    <property type="entry name" value="S-adenosyl-L-methionine-dependent methyltransferases"/>
    <property type="match status" value="1"/>
</dbReference>
<evidence type="ECO:0000256" key="3">
    <source>
        <dbReference type="ARBA" id="ARBA00022679"/>
    </source>
</evidence>
<dbReference type="PANTHER" id="PTHR33841">
    <property type="entry name" value="DNA METHYLTRANSFERASE YEEA-RELATED"/>
    <property type="match status" value="1"/>
</dbReference>
<dbReference type="EC" id="2.1.1.72" evidence="1"/>
<dbReference type="PROSITE" id="PS00092">
    <property type="entry name" value="N6_MTASE"/>
    <property type="match status" value="1"/>
</dbReference>
<keyword evidence="2 7" id="KW-0489">Methyltransferase</keyword>
<dbReference type="GO" id="GO:0009007">
    <property type="term" value="F:site-specific DNA-methyltransferase (adenine-specific) activity"/>
    <property type="evidence" value="ECO:0007669"/>
    <property type="project" value="UniProtKB-EC"/>
</dbReference>
<evidence type="ECO:0000313" key="7">
    <source>
        <dbReference type="EMBL" id="AXL22320.1"/>
    </source>
</evidence>
<keyword evidence="4" id="KW-0949">S-adenosyl-L-methionine</keyword>
<keyword evidence="3 7" id="KW-0808">Transferase</keyword>
<gene>
    <name evidence="7" type="ORF">DKB62_01185</name>
</gene>
<evidence type="ECO:0000256" key="1">
    <source>
        <dbReference type="ARBA" id="ARBA00011900"/>
    </source>
</evidence>
<protein>
    <recommendedName>
        <fullName evidence="1">site-specific DNA-methyltransferase (adenine-specific)</fullName>
        <ecNumber evidence="1">2.1.1.72</ecNumber>
    </recommendedName>
</protein>
<dbReference type="GO" id="GO:0032259">
    <property type="term" value="P:methylation"/>
    <property type="evidence" value="ECO:0007669"/>
    <property type="project" value="UniProtKB-KW"/>
</dbReference>
<dbReference type="OrthoDB" id="9813673at2"/>
<evidence type="ECO:0000256" key="5">
    <source>
        <dbReference type="ARBA" id="ARBA00047942"/>
    </source>
</evidence>
<evidence type="ECO:0000259" key="6">
    <source>
        <dbReference type="Pfam" id="PF07669"/>
    </source>
</evidence>